<organism evidence="1 2">
    <name type="scientific">Dromaius novaehollandiae</name>
    <name type="common">Emu</name>
    <dbReference type="NCBI Taxonomy" id="8790"/>
    <lineage>
        <taxon>Eukaryota</taxon>
        <taxon>Metazoa</taxon>
        <taxon>Chordata</taxon>
        <taxon>Craniata</taxon>
        <taxon>Vertebrata</taxon>
        <taxon>Euteleostomi</taxon>
        <taxon>Archelosauria</taxon>
        <taxon>Archosauria</taxon>
        <taxon>Dinosauria</taxon>
        <taxon>Saurischia</taxon>
        <taxon>Theropoda</taxon>
        <taxon>Coelurosauria</taxon>
        <taxon>Aves</taxon>
        <taxon>Palaeognathae</taxon>
        <taxon>Casuariiformes</taxon>
        <taxon>Dromaiidae</taxon>
        <taxon>Dromaius</taxon>
    </lineage>
</organism>
<dbReference type="Proteomes" id="UP000694423">
    <property type="component" value="Unplaced"/>
</dbReference>
<proteinExistence type="predicted"/>
<protein>
    <submittedName>
        <fullName evidence="1">Uncharacterized protein</fullName>
    </submittedName>
</protein>
<sequence>MSAVVAQPVAIFGCRSQVAGGLCFFDEQILLYAAGASCVQFHIEQKWQKFIPGGPGPGPGPIFVLFVFFCSS</sequence>
<accession>A0A8C4J2S0</accession>
<evidence type="ECO:0000313" key="2">
    <source>
        <dbReference type="Proteomes" id="UP000694423"/>
    </source>
</evidence>
<name>A0A8C4J2S0_DRONO</name>
<keyword evidence="2" id="KW-1185">Reference proteome</keyword>
<reference evidence="1" key="2">
    <citation type="submission" date="2025-09" db="UniProtKB">
        <authorList>
            <consortium name="Ensembl"/>
        </authorList>
    </citation>
    <scope>IDENTIFICATION</scope>
</reference>
<reference evidence="1" key="1">
    <citation type="submission" date="2025-08" db="UniProtKB">
        <authorList>
            <consortium name="Ensembl"/>
        </authorList>
    </citation>
    <scope>IDENTIFICATION</scope>
</reference>
<dbReference type="Ensembl" id="ENSDNVT00000003039.1">
    <property type="protein sequence ID" value="ENSDNVP00000002530.1"/>
    <property type="gene ID" value="ENSDNVG00000001819.1"/>
</dbReference>
<dbReference type="AlphaFoldDB" id="A0A8C4J2S0"/>
<evidence type="ECO:0000313" key="1">
    <source>
        <dbReference type="Ensembl" id="ENSDNVP00000002530.1"/>
    </source>
</evidence>